<dbReference type="EMBL" id="VEPZ02001455">
    <property type="protein sequence ID" value="KAE8672043.1"/>
    <property type="molecule type" value="Genomic_DNA"/>
</dbReference>
<evidence type="ECO:0000313" key="2">
    <source>
        <dbReference type="Proteomes" id="UP000436088"/>
    </source>
</evidence>
<sequence length="76" mass="8414">MDVFTFQHANIGCDMEFKDGGTTRKGHLLLYDTGLDVRTRGAINGAIGVGTYGLYAYDEVDNKWGYEIPWPVIIGV</sequence>
<accession>A0A6A2X9G7</accession>
<proteinExistence type="predicted"/>
<organism evidence="1 2">
    <name type="scientific">Hibiscus syriacus</name>
    <name type="common">Rose of Sharon</name>
    <dbReference type="NCBI Taxonomy" id="106335"/>
    <lineage>
        <taxon>Eukaryota</taxon>
        <taxon>Viridiplantae</taxon>
        <taxon>Streptophyta</taxon>
        <taxon>Embryophyta</taxon>
        <taxon>Tracheophyta</taxon>
        <taxon>Spermatophyta</taxon>
        <taxon>Magnoliopsida</taxon>
        <taxon>eudicotyledons</taxon>
        <taxon>Gunneridae</taxon>
        <taxon>Pentapetalae</taxon>
        <taxon>rosids</taxon>
        <taxon>malvids</taxon>
        <taxon>Malvales</taxon>
        <taxon>Malvaceae</taxon>
        <taxon>Malvoideae</taxon>
        <taxon>Hibiscus</taxon>
    </lineage>
</organism>
<keyword evidence="2" id="KW-1185">Reference proteome</keyword>
<comment type="caution">
    <text evidence="1">The sequence shown here is derived from an EMBL/GenBank/DDBJ whole genome shotgun (WGS) entry which is preliminary data.</text>
</comment>
<name>A0A6A2X9G7_HIBSY</name>
<dbReference type="AlphaFoldDB" id="A0A6A2X9G7"/>
<protein>
    <submittedName>
        <fullName evidence="1">Xyloglucan endotransglycosylase 6</fullName>
    </submittedName>
</protein>
<reference evidence="1" key="1">
    <citation type="submission" date="2019-09" db="EMBL/GenBank/DDBJ databases">
        <title>Draft genome information of white flower Hibiscus syriacus.</title>
        <authorList>
            <person name="Kim Y.-M."/>
        </authorList>
    </citation>
    <scope>NUCLEOTIDE SEQUENCE [LARGE SCALE GENOMIC DNA]</scope>
    <source>
        <strain evidence="1">YM2019G1</strain>
    </source>
</reference>
<gene>
    <name evidence="1" type="ORF">F3Y22_tig00111873pilonHSYRG00041</name>
</gene>
<evidence type="ECO:0000313" key="1">
    <source>
        <dbReference type="EMBL" id="KAE8672043.1"/>
    </source>
</evidence>
<dbReference type="Proteomes" id="UP000436088">
    <property type="component" value="Unassembled WGS sequence"/>
</dbReference>